<comment type="subcellular location">
    <subcellularLocation>
        <location evidence="1">Membrane</location>
        <topology evidence="1">Multi-pass membrane protein</topology>
    </subcellularLocation>
</comment>
<organism evidence="14">
    <name type="scientific">Oppiella nova</name>
    <dbReference type="NCBI Taxonomy" id="334625"/>
    <lineage>
        <taxon>Eukaryota</taxon>
        <taxon>Metazoa</taxon>
        <taxon>Ecdysozoa</taxon>
        <taxon>Arthropoda</taxon>
        <taxon>Chelicerata</taxon>
        <taxon>Arachnida</taxon>
        <taxon>Acari</taxon>
        <taxon>Acariformes</taxon>
        <taxon>Sarcoptiformes</taxon>
        <taxon>Oribatida</taxon>
        <taxon>Brachypylina</taxon>
        <taxon>Oppioidea</taxon>
        <taxon>Oppiidae</taxon>
        <taxon>Oppiella</taxon>
    </lineage>
</organism>
<dbReference type="Proteomes" id="UP000728032">
    <property type="component" value="Unassembled WGS sequence"/>
</dbReference>
<dbReference type="SUPFAM" id="SSF54695">
    <property type="entry name" value="POZ domain"/>
    <property type="match status" value="1"/>
</dbReference>
<dbReference type="Pfam" id="PF25390">
    <property type="entry name" value="WD40_RLD"/>
    <property type="match status" value="1"/>
</dbReference>
<evidence type="ECO:0000256" key="3">
    <source>
        <dbReference type="ARBA" id="ARBA00022692"/>
    </source>
</evidence>
<feature type="transmembrane region" description="Helical" evidence="11">
    <location>
        <begin position="738"/>
        <end position="763"/>
    </location>
</feature>
<keyword evidence="5" id="KW-0547">Nucleotide-binding</keyword>
<dbReference type="Gene3D" id="1.20.140.140">
    <property type="entry name" value="Calcium release-activated calcium channel protein Orai"/>
    <property type="match status" value="1"/>
</dbReference>
<evidence type="ECO:0000256" key="4">
    <source>
        <dbReference type="ARBA" id="ARBA00022737"/>
    </source>
</evidence>
<dbReference type="InterPro" id="IPR003593">
    <property type="entry name" value="AAA+_ATPase"/>
</dbReference>
<feature type="transmembrane region" description="Helical" evidence="11">
    <location>
        <begin position="214"/>
        <end position="237"/>
    </location>
</feature>
<evidence type="ECO:0000256" key="5">
    <source>
        <dbReference type="ARBA" id="ARBA00022741"/>
    </source>
</evidence>
<feature type="repeat" description="RCC1" evidence="9">
    <location>
        <begin position="912"/>
        <end position="963"/>
    </location>
</feature>
<dbReference type="OrthoDB" id="10051363at2759"/>
<dbReference type="PANTHER" id="PTHR22872">
    <property type="entry name" value="BTK-BINDING PROTEIN-RELATED"/>
    <property type="match status" value="1"/>
</dbReference>
<dbReference type="InterPro" id="IPR051625">
    <property type="entry name" value="Signaling_Regulatory_Domain"/>
</dbReference>
<dbReference type="CDD" id="cd18298">
    <property type="entry name" value="BTB_POZ_RCBTB1_2"/>
    <property type="match status" value="1"/>
</dbReference>
<accession>A0A7R9LXN3</accession>
<dbReference type="EMBL" id="OC918022">
    <property type="protein sequence ID" value="CAD7648517.1"/>
    <property type="molecule type" value="Genomic_DNA"/>
</dbReference>
<evidence type="ECO:0000256" key="10">
    <source>
        <dbReference type="SAM" id="MobiDB-lite"/>
    </source>
</evidence>
<dbReference type="PROSITE" id="PS50893">
    <property type="entry name" value="ABC_TRANSPORTER_2"/>
    <property type="match status" value="1"/>
</dbReference>
<dbReference type="Gene3D" id="2.130.10.30">
    <property type="entry name" value="Regulator of chromosome condensation 1/beta-lactamase-inhibitor protein II"/>
    <property type="match status" value="1"/>
</dbReference>
<dbReference type="InterPro" id="IPR000408">
    <property type="entry name" value="Reg_chr_condens"/>
</dbReference>
<gene>
    <name evidence="14" type="ORF">ONB1V03_LOCUS6795</name>
</gene>
<dbReference type="SUPFAM" id="SSF50985">
    <property type="entry name" value="RCC1/BLIP-II"/>
    <property type="match status" value="1"/>
</dbReference>
<feature type="transmembrane region" description="Helical" evidence="11">
    <location>
        <begin position="179"/>
        <end position="202"/>
    </location>
</feature>
<dbReference type="InterPro" id="IPR027417">
    <property type="entry name" value="P-loop_NTPase"/>
</dbReference>
<evidence type="ECO:0000259" key="13">
    <source>
        <dbReference type="PROSITE" id="PS50893"/>
    </source>
</evidence>
<dbReference type="Gene3D" id="3.30.710.10">
    <property type="entry name" value="Potassium Channel Kv1.1, Chain A"/>
    <property type="match status" value="1"/>
</dbReference>
<evidence type="ECO:0000259" key="12">
    <source>
        <dbReference type="PROSITE" id="PS50097"/>
    </source>
</evidence>
<name>A0A7R9LXN3_9ACAR</name>
<dbReference type="PROSITE" id="PS00626">
    <property type="entry name" value="RCC1_2"/>
    <property type="match status" value="2"/>
</dbReference>
<dbReference type="Pfam" id="PF12698">
    <property type="entry name" value="ABC2_membrane_3"/>
    <property type="match status" value="1"/>
</dbReference>
<dbReference type="Pfam" id="PF00651">
    <property type="entry name" value="BTB"/>
    <property type="match status" value="1"/>
</dbReference>
<dbReference type="Pfam" id="PF07856">
    <property type="entry name" value="Orai-1"/>
    <property type="match status" value="1"/>
</dbReference>
<feature type="transmembrane region" description="Helical" evidence="11">
    <location>
        <begin position="665"/>
        <end position="688"/>
    </location>
</feature>
<evidence type="ECO:0000256" key="1">
    <source>
        <dbReference type="ARBA" id="ARBA00004141"/>
    </source>
</evidence>
<feature type="domain" description="BTB" evidence="12">
    <location>
        <begin position="1188"/>
        <end position="1255"/>
    </location>
</feature>
<dbReference type="InterPro" id="IPR000210">
    <property type="entry name" value="BTB/POZ_dom"/>
</dbReference>
<dbReference type="GO" id="GO:0016020">
    <property type="term" value="C:membrane"/>
    <property type="evidence" value="ECO:0007669"/>
    <property type="project" value="UniProtKB-SubCell"/>
</dbReference>
<dbReference type="EMBL" id="CAJPVJ010003197">
    <property type="protein sequence ID" value="CAG2167286.1"/>
    <property type="molecule type" value="Genomic_DNA"/>
</dbReference>
<feature type="transmembrane region" description="Helical" evidence="11">
    <location>
        <begin position="708"/>
        <end position="731"/>
    </location>
</feature>
<feature type="repeat" description="RCC1" evidence="9">
    <location>
        <begin position="860"/>
        <end position="911"/>
    </location>
</feature>
<feature type="repeat" description="RCC1" evidence="9">
    <location>
        <begin position="964"/>
        <end position="1016"/>
    </location>
</feature>
<sequence>PQCPQCPHRAPAVTQPMHPTNGSEYSLLSTLPVVSSGAHRSVVASDRSARGDQLSDVMVTSLARQMSRPEHHLNALSWRRLHLARAKLKASSRTSALLSGFAMIAMVEMQVNVKDSESPVPLELLVAFAVCTTLLVSVHMLALMISTCILPNVEAVASIHGLAAVNESPHERMHLYIEIAWAFSTVFGIFLFLIELAILFYVKFWEMGSKGRVAALSAIIILIPVGVIFIGFAAHFYRTLVSHKFERSERGLQELETMISRLHNEDQSNQSNTTTTGPQSLLHNTNLIPVNDVSFGYKTQSILSHIYARIPEHKIYGLLGPSGAGKTTLLRLILGRIKPNSGSITVLDSQPGVNNPITGYMPQDTALCLKGLLSSILQLPEDHQMIGELSGGQQKRVSLALAFLNSPKLVILDEPTVGTDPLLGNSIWNYLHSCCAEGVSIVIVTHYIEEAALAHMVGIMRNGTLMEEGIPNDLLLKYREANLENNFSKFLQFNVSFLIFLIPAFQALILCVLYDRDSIPIKAAVYNEEETPYYSSRLLNSIKQVDAYYVQPINFTSLASAIDSVDKGYVTAALWFEKDYTNALDARIAAAQDPDIDNETLSQSSLHLWLDNTNFLYANGLIDSLRLTLYELMGDIYMEKNLSRIEAPLQVVETIYAENSKLSDFLLPGYLISFMYLSQVSLSSQLLIQERKDGLFERSLVAGVGHQLVFISHFVTNLMAQAANAIAIGMYGKRHREWLACLLISSIVDEGFVAVLISIFITFSQLFTSGAIFPFELVEPNLRQILYYSPIAMPTESLRNVMLRGWNLYHQYVFHGFVLNVGTANWVVLHKLRPNFVANIKLVCIFGESGNEVIIVSKDDNVYAFGNNKYGCLGLGHNNPIQEPTRLEELCYKEIASIAYCGYYVIAFTANGDIYSWGYNNNGELGIGTTTNSNRPNTIDALIGKRIVDISCGYDHSLALTATGEVYSWGDNSYGQIGNGNNFDIQSTPHKVKGIDNENVVQISCGYYHSMALTKEGHVFGWGYNSEGELGLGNDISQMVPIKINIMNGVIIKRVICGQYHSLLLSTDGDIYAFGCNQFGQIGNGNKMNQNLPFKIITGNKFSDIGSHPLSSISVAVSQTTGNCMVWGECDTEVITTPRETPLESMHDIFSFYSKRKITYKPIHIDDRPSVNPLVDCMRRAFNETELSDFRFKIDNKFIYAHKAILRIRCEHFRSMFSEHWSESETSEIEINIYSYNVYYSFIKYIYTNCVDIRLEDAIELYDLANSYCEDDLRDKCFLIIKNHISVQNAFALYSSAVKYNSQELENFCLKFAANNLNDVCLTAGFDDIQPELCKRFMKTSAKLRAFK</sequence>
<dbReference type="CDD" id="cd03230">
    <property type="entry name" value="ABC_DR_subfamily_A"/>
    <property type="match status" value="1"/>
</dbReference>
<feature type="repeat" description="RCC1" evidence="9">
    <location>
        <begin position="1017"/>
        <end position="1068"/>
    </location>
</feature>
<evidence type="ECO:0000256" key="11">
    <source>
        <dbReference type="SAM" id="Phobius"/>
    </source>
</evidence>
<feature type="non-terminal residue" evidence="14">
    <location>
        <position position="1"/>
    </location>
</feature>
<dbReference type="PROSITE" id="PS50012">
    <property type="entry name" value="RCC1_3"/>
    <property type="match status" value="5"/>
</dbReference>
<dbReference type="PRINTS" id="PR00633">
    <property type="entry name" value="RCCNDNSATION"/>
</dbReference>
<feature type="transmembrane region" description="Helical" evidence="11">
    <location>
        <begin position="124"/>
        <end position="145"/>
    </location>
</feature>
<dbReference type="PANTHER" id="PTHR22872:SF10">
    <property type="entry name" value="ULTRAVIOLET-B RECEPTOR UVR8"/>
    <property type="match status" value="1"/>
</dbReference>
<dbReference type="SMART" id="SM00382">
    <property type="entry name" value="AAA"/>
    <property type="match status" value="1"/>
</dbReference>
<evidence type="ECO:0000313" key="14">
    <source>
        <dbReference type="EMBL" id="CAD7648517.1"/>
    </source>
</evidence>
<dbReference type="GO" id="GO:0005524">
    <property type="term" value="F:ATP binding"/>
    <property type="evidence" value="ECO:0007669"/>
    <property type="project" value="UniProtKB-KW"/>
</dbReference>
<evidence type="ECO:0000256" key="9">
    <source>
        <dbReference type="PROSITE-ProRule" id="PRU00235"/>
    </source>
</evidence>
<dbReference type="GO" id="GO:0016887">
    <property type="term" value="F:ATP hydrolysis activity"/>
    <property type="evidence" value="ECO:0007669"/>
    <property type="project" value="InterPro"/>
</dbReference>
<feature type="repeat" description="RCC1" evidence="9">
    <location>
        <begin position="1069"/>
        <end position="1118"/>
    </location>
</feature>
<evidence type="ECO:0000256" key="7">
    <source>
        <dbReference type="ARBA" id="ARBA00022989"/>
    </source>
</evidence>
<dbReference type="PROSITE" id="PS00211">
    <property type="entry name" value="ABC_TRANSPORTER_1"/>
    <property type="match status" value="1"/>
</dbReference>
<dbReference type="InterPro" id="IPR011333">
    <property type="entry name" value="SKP1/BTB/POZ_sf"/>
</dbReference>
<protein>
    <submittedName>
        <fullName evidence="14">Uncharacterized protein</fullName>
    </submittedName>
</protein>
<dbReference type="InterPro" id="IPR038350">
    <property type="entry name" value="Orai_sf"/>
</dbReference>
<dbReference type="Gene3D" id="1.25.40.420">
    <property type="match status" value="1"/>
</dbReference>
<dbReference type="Gene3D" id="3.40.50.300">
    <property type="entry name" value="P-loop containing nucleotide triphosphate hydrolases"/>
    <property type="match status" value="2"/>
</dbReference>
<dbReference type="InterPro" id="IPR017871">
    <property type="entry name" value="ABC_transporter-like_CS"/>
</dbReference>
<reference evidence="14" key="1">
    <citation type="submission" date="2020-11" db="EMBL/GenBank/DDBJ databases">
        <authorList>
            <person name="Tran Van P."/>
        </authorList>
    </citation>
    <scope>NUCLEOTIDE SEQUENCE</scope>
</reference>
<dbReference type="InterPro" id="IPR009091">
    <property type="entry name" value="RCC1/BLIP-II"/>
</dbReference>
<keyword evidence="7 11" id="KW-1133">Transmembrane helix</keyword>
<dbReference type="SMART" id="SM00225">
    <property type="entry name" value="BTB"/>
    <property type="match status" value="1"/>
</dbReference>
<dbReference type="InterPro" id="IPR003439">
    <property type="entry name" value="ABC_transporter-like_ATP-bd"/>
</dbReference>
<feature type="region of interest" description="Disordered" evidence="10">
    <location>
        <begin position="1"/>
        <end position="21"/>
    </location>
</feature>
<keyword evidence="8 11" id="KW-0472">Membrane</keyword>
<evidence type="ECO:0000256" key="2">
    <source>
        <dbReference type="ARBA" id="ARBA00008062"/>
    </source>
</evidence>
<dbReference type="SUPFAM" id="SSF52540">
    <property type="entry name" value="P-loop containing nucleoside triphosphate hydrolases"/>
    <property type="match status" value="1"/>
</dbReference>
<comment type="similarity">
    <text evidence="2">Belongs to the Orai family.</text>
</comment>
<evidence type="ECO:0000256" key="8">
    <source>
        <dbReference type="ARBA" id="ARBA00023136"/>
    </source>
</evidence>
<proteinExistence type="inferred from homology"/>
<dbReference type="PROSITE" id="PS50097">
    <property type="entry name" value="BTB"/>
    <property type="match status" value="1"/>
</dbReference>
<keyword evidence="4" id="KW-0677">Repeat</keyword>
<dbReference type="InterPro" id="IPR013525">
    <property type="entry name" value="ABC2_TM"/>
</dbReference>
<evidence type="ECO:0000313" key="15">
    <source>
        <dbReference type="Proteomes" id="UP000728032"/>
    </source>
</evidence>
<evidence type="ECO:0000256" key="6">
    <source>
        <dbReference type="ARBA" id="ARBA00022840"/>
    </source>
</evidence>
<feature type="transmembrane region" description="Helical" evidence="11">
    <location>
        <begin position="495"/>
        <end position="514"/>
    </location>
</feature>
<dbReference type="InterPro" id="IPR012446">
    <property type="entry name" value="CRAC_channel"/>
</dbReference>
<dbReference type="Pfam" id="PF00005">
    <property type="entry name" value="ABC_tran"/>
    <property type="match status" value="1"/>
</dbReference>
<dbReference type="InterPro" id="IPR058923">
    <property type="entry name" value="RCC1-like_dom"/>
</dbReference>
<feature type="domain" description="ABC transporter" evidence="13">
    <location>
        <begin position="288"/>
        <end position="487"/>
    </location>
</feature>
<keyword evidence="3 11" id="KW-0812">Transmembrane</keyword>
<keyword evidence="6" id="KW-0067">ATP-binding</keyword>
<keyword evidence="15" id="KW-1185">Reference proteome</keyword>
<dbReference type="GO" id="GO:0140359">
    <property type="term" value="F:ABC-type transporter activity"/>
    <property type="evidence" value="ECO:0007669"/>
    <property type="project" value="InterPro"/>
</dbReference>